<organism evidence="1 2">
    <name type="scientific">Araneus ventricosus</name>
    <name type="common">Orbweaver spider</name>
    <name type="synonym">Epeira ventricosa</name>
    <dbReference type="NCBI Taxonomy" id="182803"/>
    <lineage>
        <taxon>Eukaryota</taxon>
        <taxon>Metazoa</taxon>
        <taxon>Ecdysozoa</taxon>
        <taxon>Arthropoda</taxon>
        <taxon>Chelicerata</taxon>
        <taxon>Arachnida</taxon>
        <taxon>Araneae</taxon>
        <taxon>Araneomorphae</taxon>
        <taxon>Entelegynae</taxon>
        <taxon>Araneoidea</taxon>
        <taxon>Araneidae</taxon>
        <taxon>Araneus</taxon>
    </lineage>
</organism>
<gene>
    <name evidence="1" type="ORF">AVEN_228906_1</name>
</gene>
<protein>
    <submittedName>
        <fullName evidence="1">Uncharacterized protein</fullName>
    </submittedName>
</protein>
<accession>A0A4Y2TP52</accession>
<comment type="caution">
    <text evidence="1">The sequence shown here is derived from an EMBL/GenBank/DDBJ whole genome shotgun (WGS) entry which is preliminary data.</text>
</comment>
<reference evidence="1 2" key="1">
    <citation type="journal article" date="2019" name="Sci. Rep.">
        <title>Orb-weaving spider Araneus ventricosus genome elucidates the spidroin gene catalogue.</title>
        <authorList>
            <person name="Kono N."/>
            <person name="Nakamura H."/>
            <person name="Ohtoshi R."/>
            <person name="Moran D.A.P."/>
            <person name="Shinohara A."/>
            <person name="Yoshida Y."/>
            <person name="Fujiwara M."/>
            <person name="Mori M."/>
            <person name="Tomita M."/>
            <person name="Arakawa K."/>
        </authorList>
    </citation>
    <scope>NUCLEOTIDE SEQUENCE [LARGE SCALE GENOMIC DNA]</scope>
</reference>
<sequence>MAEILIVLLKAIKLPRLLNLTLQKLFPKSRSPTANEFKSFLFLFYYFQSLRVSIKLKNFLLFSVLKLLFSDYPKLGKIDSPGIDAQTEIDSNDRHKNLSIEDSRSCVTKNGGSEKVPGIAVFSENFKNSFSPMSSQNPSSIPV</sequence>
<evidence type="ECO:0000313" key="1">
    <source>
        <dbReference type="EMBL" id="GBO02409.1"/>
    </source>
</evidence>
<proteinExistence type="predicted"/>
<name>A0A4Y2TP52_ARAVE</name>
<evidence type="ECO:0000313" key="2">
    <source>
        <dbReference type="Proteomes" id="UP000499080"/>
    </source>
</evidence>
<dbReference type="AlphaFoldDB" id="A0A4Y2TP52"/>
<keyword evidence="2" id="KW-1185">Reference proteome</keyword>
<dbReference type="EMBL" id="BGPR01030115">
    <property type="protein sequence ID" value="GBO02409.1"/>
    <property type="molecule type" value="Genomic_DNA"/>
</dbReference>
<dbReference type="Proteomes" id="UP000499080">
    <property type="component" value="Unassembled WGS sequence"/>
</dbReference>